<dbReference type="InterPro" id="IPR012338">
    <property type="entry name" value="Beta-lactam/transpept-like"/>
</dbReference>
<evidence type="ECO:0000259" key="2">
    <source>
        <dbReference type="Pfam" id="PF00144"/>
    </source>
</evidence>
<dbReference type="InterPro" id="IPR006311">
    <property type="entry name" value="TAT_signal"/>
</dbReference>
<dbReference type="OrthoDB" id="284523at2"/>
<keyword evidence="3" id="KW-0378">Hydrolase</keyword>
<reference evidence="3 4" key="1">
    <citation type="submission" date="2018-02" db="EMBL/GenBank/DDBJ databases">
        <title>Comparative genomes isolates from brazilian mangrove.</title>
        <authorList>
            <person name="Araujo J.E."/>
            <person name="Taketani R.G."/>
            <person name="Silva M.C.P."/>
            <person name="Loureco M.V."/>
            <person name="Andreote F.D."/>
        </authorList>
    </citation>
    <scope>NUCLEOTIDE SEQUENCE [LARGE SCALE GENOMIC DNA]</scope>
    <source>
        <strain evidence="3 4">Nap-Phe MGV</strain>
    </source>
</reference>
<dbReference type="SUPFAM" id="SSF56601">
    <property type="entry name" value="beta-lactamase/transpeptidase-like"/>
    <property type="match status" value="1"/>
</dbReference>
<dbReference type="PROSITE" id="PS51257">
    <property type="entry name" value="PROKAR_LIPOPROTEIN"/>
    <property type="match status" value="1"/>
</dbReference>
<organism evidence="3 4">
    <name type="scientific">Blastopirellula marina</name>
    <dbReference type="NCBI Taxonomy" id="124"/>
    <lineage>
        <taxon>Bacteria</taxon>
        <taxon>Pseudomonadati</taxon>
        <taxon>Planctomycetota</taxon>
        <taxon>Planctomycetia</taxon>
        <taxon>Pirellulales</taxon>
        <taxon>Pirellulaceae</taxon>
        <taxon>Blastopirellula</taxon>
    </lineage>
</organism>
<dbReference type="EMBL" id="PUHZ01000013">
    <property type="protein sequence ID" value="PQO45817.1"/>
    <property type="molecule type" value="Genomic_DNA"/>
</dbReference>
<dbReference type="InterPro" id="IPR001466">
    <property type="entry name" value="Beta-lactam-related"/>
</dbReference>
<dbReference type="PANTHER" id="PTHR46825:SF7">
    <property type="entry name" value="D-ALANYL-D-ALANINE CARBOXYPEPTIDASE"/>
    <property type="match status" value="1"/>
</dbReference>
<dbReference type="RefSeq" id="WP_105335841.1">
    <property type="nucleotide sequence ID" value="NZ_PUHZ01000013.1"/>
</dbReference>
<gene>
    <name evidence="3" type="ORF">C5Y93_12905</name>
</gene>
<keyword evidence="1" id="KW-0732">Signal</keyword>
<dbReference type="Proteomes" id="UP000237819">
    <property type="component" value="Unassembled WGS sequence"/>
</dbReference>
<dbReference type="GO" id="GO:0016787">
    <property type="term" value="F:hydrolase activity"/>
    <property type="evidence" value="ECO:0007669"/>
    <property type="project" value="UniProtKB-KW"/>
</dbReference>
<dbReference type="PROSITE" id="PS51318">
    <property type="entry name" value="TAT"/>
    <property type="match status" value="1"/>
</dbReference>
<dbReference type="Pfam" id="PF00144">
    <property type="entry name" value="Beta-lactamase"/>
    <property type="match status" value="1"/>
</dbReference>
<comment type="caution">
    <text evidence="3">The sequence shown here is derived from an EMBL/GenBank/DDBJ whole genome shotgun (WGS) entry which is preliminary data.</text>
</comment>
<dbReference type="Gene3D" id="3.40.710.10">
    <property type="entry name" value="DD-peptidase/beta-lactamase superfamily"/>
    <property type="match status" value="1"/>
</dbReference>
<feature type="signal peptide" evidence="1">
    <location>
        <begin position="1"/>
        <end position="25"/>
    </location>
</feature>
<protein>
    <submittedName>
        <fullName evidence="3">Serine hydrolase</fullName>
    </submittedName>
</protein>
<accession>A0A2S8GN19</accession>
<name>A0A2S8GN19_9BACT</name>
<proteinExistence type="predicted"/>
<feature type="domain" description="Beta-lactamase-related" evidence="2">
    <location>
        <begin position="45"/>
        <end position="347"/>
    </location>
</feature>
<dbReference type="AlphaFoldDB" id="A0A2S8GN19"/>
<sequence>MSDRWTRRQWLATAGALACSPAAFAALPAAKDLTPLLEAEFKKNGLQALLCGIWQGEENLLSLALGQTMTGVPATVDMHFRTGGVTLSSVSYLMLQLVDQGVLKLDDPIGKWMPELKKSDQVTLRMLGNCTAGYFDYEESEKFEQDCMNDPFRQWSAQELIAVSMAEPMLYEPGNGWNYSHTNFVILGEAIQKATGRPLGELLDKNLLKPLGLQGTKYITTPEIPSPVLHAFTAERGVYEDATYWNPSWTSHSGQMISKLGDLGVLAQAIGSGKLLSKAGRKELTAPNAVGLGANTEKLYYGLGIVCANGWLFQNPKFNGYNLAFGCLPEKQLSVVISSTMGPKSDPDVAYATVVFKEVLKALTPNHLLPDVLK</sequence>
<dbReference type="PANTHER" id="PTHR46825">
    <property type="entry name" value="D-ALANYL-D-ALANINE-CARBOXYPEPTIDASE/ENDOPEPTIDASE AMPH"/>
    <property type="match status" value="1"/>
</dbReference>
<feature type="chain" id="PRO_5015441461" evidence="1">
    <location>
        <begin position="26"/>
        <end position="374"/>
    </location>
</feature>
<evidence type="ECO:0000313" key="3">
    <source>
        <dbReference type="EMBL" id="PQO45817.1"/>
    </source>
</evidence>
<dbReference type="InterPro" id="IPR050491">
    <property type="entry name" value="AmpC-like"/>
</dbReference>
<evidence type="ECO:0000313" key="4">
    <source>
        <dbReference type="Proteomes" id="UP000237819"/>
    </source>
</evidence>
<evidence type="ECO:0000256" key="1">
    <source>
        <dbReference type="SAM" id="SignalP"/>
    </source>
</evidence>